<dbReference type="InterPro" id="IPR041679">
    <property type="entry name" value="DNA2/NAM7-like_C"/>
</dbReference>
<proteinExistence type="predicted"/>
<keyword evidence="3" id="KW-0378">Hydrolase</keyword>
<dbReference type="EMBL" id="BBSA01000005">
    <property type="protein sequence ID" value="GAM62144.1"/>
    <property type="molecule type" value="Genomic_DNA"/>
</dbReference>
<reference evidence="3 4" key="1">
    <citation type="submission" date="2015-01" db="EMBL/GenBank/DDBJ databases">
        <title>Vibrio sp. C5 JCM 19232 whole genome shotgun sequence.</title>
        <authorList>
            <person name="Sawabe T."/>
            <person name="Meirelles P."/>
            <person name="Feng G."/>
            <person name="Sayaka M."/>
            <person name="Hattori M."/>
            <person name="Ohkuma M."/>
        </authorList>
    </citation>
    <scope>NUCLEOTIDE SEQUENCE [LARGE SCALE GENOMIC DNA]</scope>
    <source>
        <strain evidence="3 4">JCM19232</strain>
    </source>
</reference>
<dbReference type="InterPro" id="IPR011335">
    <property type="entry name" value="Restrct_endonuc-II-like"/>
</dbReference>
<dbReference type="AlphaFoldDB" id="A0A0B8PH62"/>
<comment type="caution">
    <text evidence="3">The sequence shown here is derived from an EMBL/GenBank/DDBJ whole genome shotgun (WGS) entry which is preliminary data.</text>
</comment>
<accession>A0A0B8PH62</accession>
<dbReference type="FunFam" id="3.40.50.300:FF:002063">
    <property type="entry name" value="DNA helicase related protein"/>
    <property type="match status" value="1"/>
</dbReference>
<evidence type="ECO:0000313" key="4">
    <source>
        <dbReference type="Proteomes" id="UP000031670"/>
    </source>
</evidence>
<keyword evidence="3" id="KW-0347">Helicase</keyword>
<dbReference type="Gene3D" id="3.40.960.10">
    <property type="entry name" value="VSR Endonuclease"/>
    <property type="match status" value="1"/>
</dbReference>
<sequence length="392" mass="44478">MSNQEFYDNKLMIFPSSGINPNAKGLSLNNLPEATYDRGGSRTNVGEATAVAEAVMEHAKTSPNQTLGVVAFSTAQRDAILLEVERLRKENPDLEHFFAEHPEGEDFFVKNLENVQGDERDTIYISIGYGKTPEGRLSMSFGPLNSEGGERRLNVLITRSRLSMQVFSNFKAEEMPTTGETPFGVRALKHFLHYADSKELIRPTETGKEPDSPFEEEVISTIRSLGYEVQPQVGCAGFYIDIAVRDPSKPGRYMLAVECDGATYHSSKSARDRDRIRQSVLEGLGWRFHRIWSTDWFRSHHKESERLKEALLEAKTFYKNFDEEAFVAEEKKAKPQAQIERIEVEYDQGAASYQAINVGELSLRSGEASQMFLPINWQRIFRKSLRLKARSM</sequence>
<keyword evidence="3" id="KW-0067">ATP-binding</keyword>
<evidence type="ECO:0000259" key="2">
    <source>
        <dbReference type="Pfam" id="PF18741"/>
    </source>
</evidence>
<dbReference type="InterPro" id="IPR027417">
    <property type="entry name" value="P-loop_NTPase"/>
</dbReference>
<feature type="domain" description="Restriction endonuclease type II-like" evidence="2">
    <location>
        <begin position="214"/>
        <end position="311"/>
    </location>
</feature>
<organism evidence="3 4">
    <name type="scientific">Vibrio ishigakensis</name>
    <dbReference type="NCBI Taxonomy" id="1481914"/>
    <lineage>
        <taxon>Bacteria</taxon>
        <taxon>Pseudomonadati</taxon>
        <taxon>Pseudomonadota</taxon>
        <taxon>Gammaproteobacteria</taxon>
        <taxon>Vibrionales</taxon>
        <taxon>Vibrionaceae</taxon>
        <taxon>Vibrio</taxon>
    </lineage>
</organism>
<evidence type="ECO:0000313" key="3">
    <source>
        <dbReference type="EMBL" id="GAM62144.1"/>
    </source>
</evidence>
<dbReference type="CDD" id="cd18808">
    <property type="entry name" value="SF1_C_Upf1"/>
    <property type="match status" value="1"/>
</dbReference>
<feature type="domain" description="DNA2/NAM7 helicase-like C-terminal" evidence="1">
    <location>
        <begin position="32"/>
        <end position="169"/>
    </location>
</feature>
<dbReference type="Proteomes" id="UP000031670">
    <property type="component" value="Unassembled WGS sequence"/>
</dbReference>
<dbReference type="InterPro" id="IPR047187">
    <property type="entry name" value="SF1_C_Upf1"/>
</dbReference>
<dbReference type="Pfam" id="PF18741">
    <property type="entry name" value="MTES_1575"/>
    <property type="match status" value="1"/>
</dbReference>
<dbReference type="SUPFAM" id="SSF52980">
    <property type="entry name" value="Restriction endonuclease-like"/>
    <property type="match status" value="1"/>
</dbReference>
<evidence type="ECO:0000259" key="1">
    <source>
        <dbReference type="Pfam" id="PF13087"/>
    </source>
</evidence>
<dbReference type="FunFam" id="3.40.960.10:FF:000002">
    <property type="entry name" value="DNA helicase related protein"/>
    <property type="match status" value="1"/>
</dbReference>
<dbReference type="GO" id="GO:0004386">
    <property type="term" value="F:helicase activity"/>
    <property type="evidence" value="ECO:0007669"/>
    <property type="project" value="UniProtKB-KW"/>
</dbReference>
<dbReference type="InterPro" id="IPR049468">
    <property type="entry name" value="Restrct_endonuc-II-like_dom"/>
</dbReference>
<dbReference type="Gene3D" id="3.40.50.300">
    <property type="entry name" value="P-loop containing nucleotide triphosphate hydrolases"/>
    <property type="match status" value="1"/>
</dbReference>
<name>A0A0B8PH62_9VIBR</name>
<protein>
    <submittedName>
        <fullName evidence="3">DNA helicase related protein</fullName>
    </submittedName>
</protein>
<gene>
    <name evidence="3" type="ORF">JCM19232_5108</name>
</gene>
<dbReference type="Pfam" id="PF13087">
    <property type="entry name" value="AAA_12"/>
    <property type="match status" value="1"/>
</dbReference>
<keyword evidence="3" id="KW-0547">Nucleotide-binding</keyword>
<reference evidence="3 4" key="2">
    <citation type="submission" date="2015-01" db="EMBL/GenBank/DDBJ databases">
        <authorList>
            <consortium name="NBRP consortium"/>
            <person name="Sawabe T."/>
            <person name="Meirelles P."/>
            <person name="Feng G."/>
            <person name="Sayaka M."/>
            <person name="Hattori M."/>
            <person name="Ohkuma M."/>
        </authorList>
    </citation>
    <scope>NUCLEOTIDE SEQUENCE [LARGE SCALE GENOMIC DNA]</scope>
    <source>
        <strain evidence="3 4">JCM19232</strain>
    </source>
</reference>